<evidence type="ECO:0000256" key="5">
    <source>
        <dbReference type="ARBA" id="ARBA00023268"/>
    </source>
</evidence>
<evidence type="ECO:0000259" key="10">
    <source>
        <dbReference type="PROSITE" id="PS52004"/>
    </source>
</evidence>
<feature type="domain" description="PKS/mFAS DH" evidence="11">
    <location>
        <begin position="1389"/>
        <end position="1693"/>
    </location>
</feature>
<evidence type="ECO:0000256" key="2">
    <source>
        <dbReference type="ARBA" id="ARBA00022450"/>
    </source>
</evidence>
<dbReference type="Gene3D" id="3.30.70.3290">
    <property type="match status" value="1"/>
</dbReference>
<dbReference type="Pfam" id="PF00109">
    <property type="entry name" value="ketoacyl-synt"/>
    <property type="match status" value="1"/>
</dbReference>
<dbReference type="InterPro" id="IPR016036">
    <property type="entry name" value="Malonyl_transacylase_ACP-bd"/>
</dbReference>
<evidence type="ECO:0000256" key="3">
    <source>
        <dbReference type="ARBA" id="ARBA00022553"/>
    </source>
</evidence>
<dbReference type="InterPro" id="IPR049552">
    <property type="entry name" value="PKS_DH_N"/>
</dbReference>
<feature type="compositionally biased region" description="Polar residues" evidence="8">
    <location>
        <begin position="1702"/>
        <end position="1739"/>
    </location>
</feature>
<feature type="domain" description="Carrier" evidence="9">
    <location>
        <begin position="1740"/>
        <end position="1817"/>
    </location>
</feature>
<dbReference type="SMART" id="SM00825">
    <property type="entry name" value="PKS_KS"/>
    <property type="match status" value="1"/>
</dbReference>
<evidence type="ECO:0000313" key="13">
    <source>
        <dbReference type="Proteomes" id="UP000246171"/>
    </source>
</evidence>
<dbReference type="InterPro" id="IPR016039">
    <property type="entry name" value="Thiolase-like"/>
</dbReference>
<dbReference type="PROSITE" id="PS52004">
    <property type="entry name" value="KS3_2"/>
    <property type="match status" value="1"/>
</dbReference>
<dbReference type="Gene3D" id="3.40.50.1820">
    <property type="entry name" value="alpha/beta hydrolase"/>
    <property type="match status" value="1"/>
</dbReference>
<dbReference type="InterPro" id="IPR042104">
    <property type="entry name" value="PKS_dehydratase_sf"/>
</dbReference>
<feature type="domain" description="Carrier" evidence="9">
    <location>
        <begin position="1843"/>
        <end position="1920"/>
    </location>
</feature>
<dbReference type="PANTHER" id="PTHR43775">
    <property type="entry name" value="FATTY ACID SYNTHASE"/>
    <property type="match status" value="1"/>
</dbReference>
<comment type="caution">
    <text evidence="7">Lacks conserved residue(s) required for the propagation of feature annotation.</text>
</comment>
<feature type="region of interest" description="Disordered" evidence="8">
    <location>
        <begin position="1702"/>
        <end position="1743"/>
    </location>
</feature>
<dbReference type="Gene3D" id="3.40.366.10">
    <property type="entry name" value="Malonyl-Coenzyme A Acyl Carrier Protein, domain 2"/>
    <property type="match status" value="1"/>
</dbReference>
<dbReference type="InterPro" id="IPR009081">
    <property type="entry name" value="PP-bd_ACP"/>
</dbReference>
<dbReference type="InterPro" id="IPR020841">
    <property type="entry name" value="PKS_Beta-ketoAc_synthase_dom"/>
</dbReference>
<dbReference type="PANTHER" id="PTHR43775:SF21">
    <property type="entry name" value="NON-REDUCING POLYKETIDE SYNTHASE AUSA-RELATED"/>
    <property type="match status" value="1"/>
</dbReference>
<dbReference type="Gene3D" id="1.10.1200.10">
    <property type="entry name" value="ACP-like"/>
    <property type="match status" value="2"/>
</dbReference>
<dbReference type="InterPro" id="IPR001031">
    <property type="entry name" value="Thioesterase"/>
</dbReference>
<dbReference type="InterPro" id="IPR029063">
    <property type="entry name" value="SAM-dependent_MTases_sf"/>
</dbReference>
<dbReference type="CDD" id="cd00833">
    <property type="entry name" value="PKS"/>
    <property type="match status" value="1"/>
</dbReference>
<dbReference type="InterPro" id="IPR014043">
    <property type="entry name" value="Acyl_transferase_dom"/>
</dbReference>
<dbReference type="InterPro" id="IPR041068">
    <property type="entry name" value="HTH_51"/>
</dbReference>
<dbReference type="Pfam" id="PF02801">
    <property type="entry name" value="Ketoacyl-synt_C"/>
    <property type="match status" value="1"/>
</dbReference>
<dbReference type="SMART" id="SM00823">
    <property type="entry name" value="PKS_PP"/>
    <property type="match status" value="2"/>
</dbReference>
<evidence type="ECO:0000256" key="8">
    <source>
        <dbReference type="SAM" id="MobiDB-lite"/>
    </source>
</evidence>
<dbReference type="GO" id="GO:0004315">
    <property type="term" value="F:3-oxoacyl-[acyl-carrier-protein] synthase activity"/>
    <property type="evidence" value="ECO:0007669"/>
    <property type="project" value="InterPro"/>
</dbReference>
<dbReference type="Pfam" id="PF08242">
    <property type="entry name" value="Methyltransf_12"/>
    <property type="match status" value="1"/>
</dbReference>
<dbReference type="InterPro" id="IPR018201">
    <property type="entry name" value="Ketoacyl_synth_AS"/>
</dbReference>
<dbReference type="RefSeq" id="XP_025387126.1">
    <property type="nucleotide sequence ID" value="XM_025536653.1"/>
</dbReference>
<dbReference type="SUPFAM" id="SSF52151">
    <property type="entry name" value="FabD/lysophospholipase-like"/>
    <property type="match status" value="1"/>
</dbReference>
<comment type="pathway">
    <text evidence="1">Secondary metabolite biosynthesis.</text>
</comment>
<keyword evidence="3" id="KW-0597">Phosphoprotein</keyword>
<dbReference type="InterPro" id="IPR006162">
    <property type="entry name" value="Ppantetheine_attach_site"/>
</dbReference>
<dbReference type="InterPro" id="IPR013968">
    <property type="entry name" value="PKS_KR"/>
</dbReference>
<dbReference type="VEuPathDB" id="FungiDB:BO83DRAFT_447655"/>
<dbReference type="InterPro" id="IPR029058">
    <property type="entry name" value="AB_hydrolase_fold"/>
</dbReference>
<dbReference type="InterPro" id="IPR014031">
    <property type="entry name" value="Ketoacyl_synth_C"/>
</dbReference>
<dbReference type="Gene3D" id="3.10.129.110">
    <property type="entry name" value="Polyketide synthase dehydratase"/>
    <property type="match status" value="1"/>
</dbReference>
<gene>
    <name evidence="12" type="ORF">BO83DRAFT_447655</name>
</gene>
<comment type="caution">
    <text evidence="12">The sequence shown here is derived from an EMBL/GenBank/DDBJ whole genome shotgun (WGS) entry which is preliminary data.</text>
</comment>
<dbReference type="InterPro" id="IPR036736">
    <property type="entry name" value="ACP-like_sf"/>
</dbReference>
<dbReference type="SUPFAM" id="SSF53474">
    <property type="entry name" value="alpha/beta-Hydrolases"/>
    <property type="match status" value="1"/>
</dbReference>
<keyword evidence="6" id="KW-0012">Acyltransferase</keyword>
<dbReference type="GO" id="GO:0031177">
    <property type="term" value="F:phosphopantetheine binding"/>
    <property type="evidence" value="ECO:0007669"/>
    <property type="project" value="InterPro"/>
</dbReference>
<keyword evidence="4" id="KW-0808">Transferase</keyword>
<dbReference type="InterPro" id="IPR014030">
    <property type="entry name" value="Ketoacyl_synth_N"/>
</dbReference>
<dbReference type="OrthoDB" id="429813at2759"/>
<feature type="region of interest" description="C-terminal hotdog fold" evidence="7">
    <location>
        <begin position="1536"/>
        <end position="1693"/>
    </location>
</feature>
<dbReference type="Pfam" id="PF00975">
    <property type="entry name" value="Thioesterase"/>
    <property type="match status" value="1"/>
</dbReference>
<dbReference type="GO" id="GO:0044550">
    <property type="term" value="P:secondary metabolite biosynthetic process"/>
    <property type="evidence" value="ECO:0007669"/>
    <property type="project" value="TreeGrafter"/>
</dbReference>
<evidence type="ECO:0000256" key="6">
    <source>
        <dbReference type="ARBA" id="ARBA00023315"/>
    </source>
</evidence>
<dbReference type="SUPFAM" id="SSF53901">
    <property type="entry name" value="Thiolase-like"/>
    <property type="match status" value="1"/>
</dbReference>
<dbReference type="PROSITE" id="PS50075">
    <property type="entry name" value="CARRIER"/>
    <property type="match status" value="2"/>
</dbReference>
<reference evidence="12" key="1">
    <citation type="submission" date="2016-12" db="EMBL/GenBank/DDBJ databases">
        <title>The genomes of Aspergillus section Nigri reveals drivers in fungal speciation.</title>
        <authorList>
            <consortium name="DOE Joint Genome Institute"/>
            <person name="Vesth T.C."/>
            <person name="Nybo J."/>
            <person name="Theobald S."/>
            <person name="Brandl J."/>
            <person name="Frisvad J.C."/>
            <person name="Nielsen K.F."/>
            <person name="Lyhne E.K."/>
            <person name="Kogle M.E."/>
            <person name="Kuo A."/>
            <person name="Riley R."/>
            <person name="Clum A."/>
            <person name="Nolan M."/>
            <person name="Lipzen A."/>
            <person name="Salamov A."/>
            <person name="Henrissat B."/>
            <person name="Wiebenga A."/>
            <person name="De vries R.P."/>
            <person name="Grigoriev I.V."/>
            <person name="Mortensen U.H."/>
            <person name="Andersen M.R."/>
            <person name="Baker S.E."/>
        </authorList>
    </citation>
    <scope>NUCLEOTIDE SEQUENCE</scope>
    <source>
        <strain evidence="12">CBS 122712</strain>
    </source>
</reference>
<dbReference type="InterPro" id="IPR020806">
    <property type="entry name" value="PKS_PP-bd"/>
</dbReference>
<sequence>MASSEWIHQLTWLPAALSKEPLQIGKVVFVVTDRNNEKLSAYQAQLAHEGYATVVTCDTTNISPSLTPDSIVVHIPPAAENKSSVYEAATQACTALVQIAQQLYRCSVSTNAKTVKLFSVISKDFDTGDLGYAPLHGLARVLKMEIPHIFGGLFEDDVGLFPLSAVKYAQGFDVVRVCRGEAQTACLQPFPDEINHQRGLYLDSHSTYLITGGTGGVGLAIATWMARRGAKHIILVSRRGLKPIGGRNIAEATGQEPISPIAGLEALGVSVYVLAVDLSKPNASSILSQAINNLSSPPIKGVVHAAGTAGYHTLASCTSSDIADVLAPKIIGGLTLDTLFAPGTLDFFVFTSSIGQLVGFPGQLSYASANAFLDALAAYRRRQGDNSTSILWTGWRGVGLWDQSKTAMRMLNKALQARGITDITPDEALAAWDKIASFKTDHAVVVRALELDADEPLRHPILKEITPRKRVKQTASLEYKAYPGHAVAVIGMACRTAAGDTEDDLWEAIQAGKSMVCEIDEKRFPNGVPNGKTWGCFMSDIESFDHQFFQRSKRDATASDPHQRVLLETTYHALESAGCFGPGQQTSEAHGPNSHRTGCFIGMGSPDHILHQACHPLSPYAALGLMRSLMAGRLSHYFGWTGPSQTIDTACSSAMVAIHQACRAIQTGECTRAVAGGINLLLNMVSYDALRTGGFISPSGGCKTFDALADGYCRGEAVGVVILKPLARAIQDEDNIHGMALYREALDRAGVNPEDVSYVEAHGTGTRAGDPVEVQGIREVFGGKDRHSILHVGAVKANVGHTEGASGVISLIKVLLMMKHGKIPGQVQLRELNPKIPALEPDRMAIPTSMMEWRDNLRLAVVNNYGASGSNATAVVAPPPQRSSLLPTIPSASTWPIFISASSRASLLEYCDVLSSRIAQESSTLELLPRLAFSLATKQNRHLRHVFCTTATSLSNFQAQLSDPGKYIVTSSEPKPIVLLFSGQNGDTVPSAGQLYDSSLLFRMHLHRCEDVMQSLGLPSLYPAVLQGIQSGADLVLRHSSMFAIQYSCGMSWVDSGVKPQAICGHSFGEWAALTVSGAMTLEAAIKLVAGYVFLASSRQPECARRAAIIKKLWGDDVGSMIAIEADLGKTNTTPGEHLEPFHDTHPEAKLEIACYNGPSNYVVAGRTQQIDLLESHLIERKASGENLRFKVLRGMHAYHSSMADSIVDESAKLSASIPFQEPKLPFESCHEESWTGPGSNVIARNTRQPVYFDQAMGRIVKRLGACTFLEAGINGPIVTMARNALPRTSDEASHTFVAISGKDSVRSVGEATATLWKTGQTNVQYWLFHHSQRTSYVPMSLPPYRFAKHKHWMEYTGLANGGNQRTPGHVPERPAVCLHCRKETTDIPCIRQDDIQGRYPNKSSFTIDTHSRRYQDLVKGHIVLGTPLCPAAAYLEFAAHAVALLLNTQVTPSIVVEVIKFKEPLSMDLDRSVKLMLTSKGDHKWEFEFSSTKSERETLHATGSISLSHGSSGSIETEARDKWARIKNLLEEDPDVDALRGTMIYKVYGDMIKHAAAYRGLRHLAVKGTEGAGDVAVPMNDINAMGKTPNDNIVDSFVMNNFLEVPGAFVASLHIFGQVDSKRKAFICTGMGAVGPLNKLPHSGTYKVYTQIVRESCNNTVLDVFAFDTQTMELILSAKEITFSKVSRGPLAKVLVGANTSTTASDPATQSQDAESFVSETASDSTPATDLSNANGAQEDSPDAFHGIQEILSRTLDLPVGEITKQASLEELGVDSLISSEILASIHHNLHINVSVEDFATATDVAALCDLISSQVGGGIADTSDQGDEARGPEAVCEIPNQTSTDCQKTLLDLLGHSLDVPVTEIQMDSQLEELGADSLVAAEIVSSINKAFDLAITSADFSSMTDVRSLCELISRAQAHLPKTPAVVHLSNVSECAGSESAAYIPLTLNGHTTTITGDKKCASTAGDTESIHTAFQRVRRGFDAHAKDVSFTGYWDQVYPQELSCVTAFIVEAFEKLGCPLRLFSHGEKLPALNGTLPKYHREISRLWEILEEAGVAEKGRDFYLRGPVPLDEHTKGKSAKKLSTQLITSFPDYESTHALPDLLGPHLAECITGKADPTSILFASDKGSRLLEDFYTNGPSLRAATYVLCDFLSAVMASRPPDKEPFRVLEIGAGFGGTTKFLLPLLEGSGRPFSYTFTDISVSLLARARTKYQNIEGMEFRKLNVEEDPPAELLGRYDIVVSSNCVHAVRSLRHSLANIRKLVSPNNGCVALIESTQKLAWFELVWGLLDGWWLFGDGRTYALQSPWAWEHAMQDAGFAHVDWSEGASRESRTVRVICGMTTAPETKCPAEATSLLLHRRFSAPGERNLFLIPDGIGSGAVFGALGPYLSSVKGVSVYALNSPFRHSKPSIDELLTIEELAAIYVAEIKRQQPESPYLLGGYSVGGVLAFEVARQLLEDGNEIEKLFFIDTACPTFVRDFPDALVNFLDSIEPVFVEKGRESRATRRGQLLASDQFLLARRQIRRYRVCKLPGRKMPQVVLFAAKEGVDKQNQVSRPSVSLEDQRAVSWFLDDRTDEGWFGWDAVLDDVKMVRVDGNHFSMMSPPMISGWGAELARMLDN</sequence>
<evidence type="ECO:0000259" key="9">
    <source>
        <dbReference type="PROSITE" id="PS50075"/>
    </source>
</evidence>
<dbReference type="SUPFAM" id="SSF53335">
    <property type="entry name" value="S-adenosyl-L-methionine-dependent methyltransferases"/>
    <property type="match status" value="1"/>
</dbReference>
<evidence type="ECO:0000313" key="12">
    <source>
        <dbReference type="EMBL" id="PWY70789.1"/>
    </source>
</evidence>
<dbReference type="SUPFAM" id="SSF55048">
    <property type="entry name" value="Probable ACP-binding domain of malonyl-CoA ACP transacylase"/>
    <property type="match status" value="1"/>
</dbReference>
<dbReference type="EMBL" id="MSFU01000016">
    <property type="protein sequence ID" value="PWY70789.1"/>
    <property type="molecule type" value="Genomic_DNA"/>
</dbReference>
<keyword evidence="13" id="KW-1185">Reference proteome</keyword>
<dbReference type="InterPro" id="IPR050091">
    <property type="entry name" value="PKS_NRPS_Biosynth_Enz"/>
</dbReference>
<name>A0A317VBN1_ASPEC</name>
<feature type="region of interest" description="N-terminal hotdog fold" evidence="7">
    <location>
        <begin position="1389"/>
        <end position="1513"/>
    </location>
</feature>
<dbReference type="PROSITE" id="PS00012">
    <property type="entry name" value="PHOSPHOPANTETHEINE"/>
    <property type="match status" value="1"/>
</dbReference>
<dbReference type="InterPro" id="IPR013217">
    <property type="entry name" value="Methyltransf_12"/>
</dbReference>
<evidence type="ECO:0000256" key="7">
    <source>
        <dbReference type="PROSITE-ProRule" id="PRU01363"/>
    </source>
</evidence>
<proteinExistence type="predicted"/>
<dbReference type="InterPro" id="IPR016035">
    <property type="entry name" value="Acyl_Trfase/lysoPLipase"/>
</dbReference>
<dbReference type="CDD" id="cd02440">
    <property type="entry name" value="AdoMet_MTases"/>
    <property type="match status" value="1"/>
</dbReference>
<dbReference type="SUPFAM" id="SSF51735">
    <property type="entry name" value="NAD(P)-binding Rossmann-fold domains"/>
    <property type="match status" value="2"/>
</dbReference>
<dbReference type="PROSITE" id="PS52019">
    <property type="entry name" value="PKS_MFAS_DH"/>
    <property type="match status" value="1"/>
</dbReference>
<dbReference type="SUPFAM" id="SSF47336">
    <property type="entry name" value="ACP-like"/>
    <property type="match status" value="2"/>
</dbReference>
<dbReference type="SMART" id="SM00822">
    <property type="entry name" value="PKS_KR"/>
    <property type="match status" value="1"/>
</dbReference>
<dbReference type="Pfam" id="PF21089">
    <property type="entry name" value="PKS_DH_N"/>
    <property type="match status" value="1"/>
</dbReference>
<dbReference type="GO" id="GO:0006633">
    <property type="term" value="P:fatty acid biosynthetic process"/>
    <property type="evidence" value="ECO:0007669"/>
    <property type="project" value="InterPro"/>
</dbReference>
<dbReference type="CDD" id="cd05274">
    <property type="entry name" value="KR_FAS_SDR_x"/>
    <property type="match status" value="1"/>
</dbReference>
<dbReference type="Pfam" id="PF00550">
    <property type="entry name" value="PP-binding"/>
    <property type="match status" value="2"/>
</dbReference>
<evidence type="ECO:0000256" key="1">
    <source>
        <dbReference type="ARBA" id="ARBA00005179"/>
    </source>
</evidence>
<dbReference type="Pfam" id="PF18558">
    <property type="entry name" value="HTH_51"/>
    <property type="match status" value="1"/>
</dbReference>
<feature type="domain" description="Ketosynthase family 3 (KS3)" evidence="10">
    <location>
        <begin position="484"/>
        <end position="878"/>
    </location>
</feature>
<dbReference type="InterPro" id="IPR057326">
    <property type="entry name" value="KR_dom"/>
</dbReference>
<dbReference type="Gene3D" id="3.40.47.10">
    <property type="match status" value="2"/>
</dbReference>
<dbReference type="Pfam" id="PF00698">
    <property type="entry name" value="Acyl_transf_1"/>
    <property type="match status" value="1"/>
</dbReference>
<dbReference type="GO" id="GO:0004312">
    <property type="term" value="F:fatty acid synthase activity"/>
    <property type="evidence" value="ECO:0007669"/>
    <property type="project" value="TreeGrafter"/>
</dbReference>
<dbReference type="SMART" id="SM00827">
    <property type="entry name" value="PKS_AT"/>
    <property type="match status" value="1"/>
</dbReference>
<dbReference type="InterPro" id="IPR036291">
    <property type="entry name" value="NAD(P)-bd_dom_sf"/>
</dbReference>
<organism evidence="12 13">
    <name type="scientific">Aspergillus eucalypticola (strain CBS 122712 / IBT 29274)</name>
    <dbReference type="NCBI Taxonomy" id="1448314"/>
    <lineage>
        <taxon>Eukaryota</taxon>
        <taxon>Fungi</taxon>
        <taxon>Dikarya</taxon>
        <taxon>Ascomycota</taxon>
        <taxon>Pezizomycotina</taxon>
        <taxon>Eurotiomycetes</taxon>
        <taxon>Eurotiomycetidae</taxon>
        <taxon>Eurotiales</taxon>
        <taxon>Aspergillaceae</taxon>
        <taxon>Aspergillus</taxon>
        <taxon>Aspergillus subgen. Circumdati</taxon>
    </lineage>
</organism>
<accession>A0A317VBN1</accession>
<evidence type="ECO:0000256" key="4">
    <source>
        <dbReference type="ARBA" id="ARBA00022679"/>
    </source>
</evidence>
<dbReference type="InterPro" id="IPR049900">
    <property type="entry name" value="PKS_mFAS_DH"/>
</dbReference>
<protein>
    <submittedName>
        <fullName evidence="12">Polyketide synthase</fullName>
    </submittedName>
</protein>
<dbReference type="PROSITE" id="PS00606">
    <property type="entry name" value="KS3_1"/>
    <property type="match status" value="1"/>
</dbReference>
<evidence type="ECO:0000259" key="11">
    <source>
        <dbReference type="PROSITE" id="PS52019"/>
    </source>
</evidence>
<dbReference type="Pfam" id="PF08659">
    <property type="entry name" value="KR"/>
    <property type="match status" value="1"/>
</dbReference>
<dbReference type="Gene3D" id="3.40.50.150">
    <property type="entry name" value="Vaccinia Virus protein VP39"/>
    <property type="match status" value="1"/>
</dbReference>
<dbReference type="Proteomes" id="UP000246171">
    <property type="component" value="Unassembled WGS sequence"/>
</dbReference>
<dbReference type="Gene3D" id="3.40.50.720">
    <property type="entry name" value="NAD(P)-binding Rossmann-like Domain"/>
    <property type="match status" value="1"/>
</dbReference>
<dbReference type="InterPro" id="IPR001227">
    <property type="entry name" value="Ac_transferase_dom_sf"/>
</dbReference>
<keyword evidence="5" id="KW-0511">Multifunctional enzyme</keyword>
<keyword evidence="2" id="KW-0596">Phosphopantetheine</keyword>
<dbReference type="SMART" id="SM01294">
    <property type="entry name" value="PKS_PP_betabranch"/>
    <property type="match status" value="1"/>
</dbReference>
<dbReference type="GeneID" id="37058615"/>